<sequence>METDNKNADAPNVVRREIQARNTSWAQGFARRLAGWGIKPNWISLASVAFAAGAGFCLFLSSGFGVWSQAGLFLLAALCIQARLLCNLFDGMVAVEGGLGTPSGEIFNDLPDRLADPLILVPVGYAAVEFAGAPALGWMAGLLAVLTAYVRVLGGACGVKQSFIGPMAKQHRMALITAALIVAAAVTPFAWQDYVLVAALGLVVLGCLVTLVRRTRHIVSTLEARERA</sequence>
<organism evidence="2 3">
    <name type="scientific">Alkalilimnicola ehrlichii</name>
    <dbReference type="NCBI Taxonomy" id="351052"/>
    <lineage>
        <taxon>Bacteria</taxon>
        <taxon>Pseudomonadati</taxon>
        <taxon>Pseudomonadota</taxon>
        <taxon>Gammaproteobacteria</taxon>
        <taxon>Chromatiales</taxon>
        <taxon>Ectothiorhodospiraceae</taxon>
        <taxon>Alkalilimnicola</taxon>
    </lineage>
</organism>
<evidence type="ECO:0000313" key="2">
    <source>
        <dbReference type="EMBL" id="RFA31804.1"/>
    </source>
</evidence>
<comment type="caution">
    <text evidence="2">The sequence shown here is derived from an EMBL/GenBank/DDBJ whole genome shotgun (WGS) entry which is preliminary data.</text>
</comment>
<keyword evidence="1" id="KW-1133">Transmembrane helix</keyword>
<evidence type="ECO:0000256" key="1">
    <source>
        <dbReference type="SAM" id="Phobius"/>
    </source>
</evidence>
<dbReference type="AlphaFoldDB" id="A0A3E0WFT1"/>
<protein>
    <recommendedName>
        <fullName evidence="4">CDP-alcohol phosphatidyltransferase</fullName>
    </recommendedName>
</protein>
<feature type="transmembrane region" description="Helical" evidence="1">
    <location>
        <begin position="42"/>
        <end position="60"/>
    </location>
</feature>
<dbReference type="Gene3D" id="1.20.120.1760">
    <property type="match status" value="1"/>
</dbReference>
<feature type="transmembrane region" description="Helical" evidence="1">
    <location>
        <begin position="196"/>
        <end position="212"/>
    </location>
</feature>
<keyword evidence="3" id="KW-1185">Reference proteome</keyword>
<dbReference type="EMBL" id="NFZW01000040">
    <property type="protein sequence ID" value="RFA31804.1"/>
    <property type="molecule type" value="Genomic_DNA"/>
</dbReference>
<dbReference type="RefSeq" id="WP_220348970.1">
    <property type="nucleotide sequence ID" value="NZ_NFZV01000038.1"/>
</dbReference>
<accession>A0A3E0WFT1</accession>
<keyword evidence="1" id="KW-0472">Membrane</keyword>
<keyword evidence="1" id="KW-0812">Transmembrane</keyword>
<reference evidence="3" key="1">
    <citation type="submission" date="2017-05" db="EMBL/GenBank/DDBJ databases">
        <authorList>
            <person name="Sharma S."/>
            <person name="Sidhu C."/>
            <person name="Pinnaka A.K."/>
        </authorList>
    </citation>
    <scope>NUCLEOTIDE SEQUENCE [LARGE SCALE GENOMIC DNA]</scope>
    <source>
        <strain evidence="3">AK93</strain>
    </source>
</reference>
<feature type="transmembrane region" description="Helical" evidence="1">
    <location>
        <begin position="173"/>
        <end position="190"/>
    </location>
</feature>
<proteinExistence type="predicted"/>
<evidence type="ECO:0000313" key="3">
    <source>
        <dbReference type="Proteomes" id="UP000256763"/>
    </source>
</evidence>
<name>A0A3E0WFT1_9GAMM</name>
<gene>
    <name evidence="2" type="ORF">CAL65_21450</name>
</gene>
<dbReference type="InterPro" id="IPR043130">
    <property type="entry name" value="CDP-OH_PTrfase_TM_dom"/>
</dbReference>
<feature type="transmembrane region" description="Helical" evidence="1">
    <location>
        <begin position="130"/>
        <end position="152"/>
    </location>
</feature>
<evidence type="ECO:0008006" key="4">
    <source>
        <dbReference type="Google" id="ProtNLM"/>
    </source>
</evidence>
<dbReference type="Proteomes" id="UP000256763">
    <property type="component" value="Unassembled WGS sequence"/>
</dbReference>